<comment type="caution">
    <text evidence="1">The sequence shown here is derived from an EMBL/GenBank/DDBJ whole genome shotgun (WGS) entry which is preliminary data.</text>
</comment>
<dbReference type="Proteomes" id="UP001314170">
    <property type="component" value="Unassembled WGS sequence"/>
</dbReference>
<organism evidence="1 2">
    <name type="scientific">Dovyalis caffra</name>
    <dbReference type="NCBI Taxonomy" id="77055"/>
    <lineage>
        <taxon>Eukaryota</taxon>
        <taxon>Viridiplantae</taxon>
        <taxon>Streptophyta</taxon>
        <taxon>Embryophyta</taxon>
        <taxon>Tracheophyta</taxon>
        <taxon>Spermatophyta</taxon>
        <taxon>Magnoliopsida</taxon>
        <taxon>eudicotyledons</taxon>
        <taxon>Gunneridae</taxon>
        <taxon>Pentapetalae</taxon>
        <taxon>rosids</taxon>
        <taxon>fabids</taxon>
        <taxon>Malpighiales</taxon>
        <taxon>Salicaceae</taxon>
        <taxon>Flacourtieae</taxon>
        <taxon>Dovyalis</taxon>
    </lineage>
</organism>
<name>A0AAV1RDD2_9ROSI</name>
<evidence type="ECO:0000313" key="1">
    <source>
        <dbReference type="EMBL" id="CAK7334109.1"/>
    </source>
</evidence>
<reference evidence="1 2" key="1">
    <citation type="submission" date="2024-01" db="EMBL/GenBank/DDBJ databases">
        <authorList>
            <person name="Waweru B."/>
        </authorList>
    </citation>
    <scope>NUCLEOTIDE SEQUENCE [LARGE SCALE GENOMIC DNA]</scope>
</reference>
<accession>A0AAV1RDD2</accession>
<keyword evidence="2" id="KW-1185">Reference proteome</keyword>
<dbReference type="EMBL" id="CAWUPB010000950">
    <property type="protein sequence ID" value="CAK7334109.1"/>
    <property type="molecule type" value="Genomic_DNA"/>
</dbReference>
<protein>
    <submittedName>
        <fullName evidence="1">Uncharacterized protein</fullName>
    </submittedName>
</protein>
<proteinExistence type="predicted"/>
<evidence type="ECO:0000313" key="2">
    <source>
        <dbReference type="Proteomes" id="UP001314170"/>
    </source>
</evidence>
<dbReference type="AlphaFoldDB" id="A0AAV1RDD2"/>
<gene>
    <name evidence="1" type="ORF">DCAF_LOCUS9751</name>
</gene>
<sequence length="84" mass="9537">MKRGIKQGWHFAKVILRNLAPALVPPTFTRGGILLFTIYHVKIFGLILLELPTGRKAGDHTMPHGQHRLVTWATPRRSVEDMVK</sequence>